<dbReference type="AlphaFoldDB" id="E4WQZ0"/>
<feature type="region of interest" description="Disordered" evidence="1">
    <location>
        <begin position="1"/>
        <end position="36"/>
    </location>
</feature>
<name>E4WQZ0_OIKDI</name>
<dbReference type="Proteomes" id="UP000001307">
    <property type="component" value="Unassembled WGS sequence"/>
</dbReference>
<evidence type="ECO:0000313" key="3">
    <source>
        <dbReference type="Proteomes" id="UP000001307"/>
    </source>
</evidence>
<dbReference type="InParanoid" id="E4WQZ0"/>
<feature type="region of interest" description="Disordered" evidence="1">
    <location>
        <begin position="314"/>
        <end position="336"/>
    </location>
</feature>
<reference evidence="2" key="1">
    <citation type="journal article" date="2010" name="Science">
        <title>Plasticity of animal genome architecture unmasked by rapid evolution of a pelagic tunicate.</title>
        <authorList>
            <person name="Denoeud F."/>
            <person name="Henriet S."/>
            <person name="Mungpakdee S."/>
            <person name="Aury J.M."/>
            <person name="Da Silva C."/>
            <person name="Brinkmann H."/>
            <person name="Mikhaleva J."/>
            <person name="Olsen L.C."/>
            <person name="Jubin C."/>
            <person name="Canestro C."/>
            <person name="Bouquet J.M."/>
            <person name="Danks G."/>
            <person name="Poulain J."/>
            <person name="Campsteijn C."/>
            <person name="Adamski M."/>
            <person name="Cross I."/>
            <person name="Yadetie F."/>
            <person name="Muffato M."/>
            <person name="Louis A."/>
            <person name="Butcher S."/>
            <person name="Tsagkogeorga G."/>
            <person name="Konrad A."/>
            <person name="Singh S."/>
            <person name="Jensen M.F."/>
            <person name="Cong E.H."/>
            <person name="Eikeseth-Otteraa H."/>
            <person name="Noel B."/>
            <person name="Anthouard V."/>
            <person name="Porcel B.M."/>
            <person name="Kachouri-Lafond R."/>
            <person name="Nishino A."/>
            <person name="Ugolini M."/>
            <person name="Chourrout P."/>
            <person name="Nishida H."/>
            <person name="Aasland R."/>
            <person name="Huzurbazar S."/>
            <person name="Westhof E."/>
            <person name="Delsuc F."/>
            <person name="Lehrach H."/>
            <person name="Reinhardt R."/>
            <person name="Weissenbach J."/>
            <person name="Roy S.W."/>
            <person name="Artiguenave F."/>
            <person name="Postlethwait J.H."/>
            <person name="Manak J.R."/>
            <person name="Thompson E.M."/>
            <person name="Jaillon O."/>
            <person name="Du Pasquier L."/>
            <person name="Boudinot P."/>
            <person name="Liberles D.A."/>
            <person name="Volff J.N."/>
            <person name="Philippe H."/>
            <person name="Lenhard B."/>
            <person name="Roest Crollius H."/>
            <person name="Wincker P."/>
            <person name="Chourrout D."/>
        </authorList>
    </citation>
    <scope>NUCLEOTIDE SEQUENCE [LARGE SCALE GENOMIC DNA]</scope>
</reference>
<proteinExistence type="predicted"/>
<feature type="compositionally biased region" description="Low complexity" evidence="1">
    <location>
        <begin position="12"/>
        <end position="22"/>
    </location>
</feature>
<feature type="compositionally biased region" description="Acidic residues" evidence="1">
    <location>
        <begin position="1"/>
        <end position="11"/>
    </location>
</feature>
<feature type="region of interest" description="Disordered" evidence="1">
    <location>
        <begin position="201"/>
        <end position="261"/>
    </location>
</feature>
<protein>
    <submittedName>
        <fullName evidence="2">Uncharacterized protein</fullName>
    </submittedName>
</protein>
<accession>E4WQZ0</accession>
<evidence type="ECO:0000256" key="1">
    <source>
        <dbReference type="SAM" id="MobiDB-lite"/>
    </source>
</evidence>
<feature type="compositionally biased region" description="Basic and acidic residues" evidence="1">
    <location>
        <begin position="201"/>
        <end position="222"/>
    </location>
</feature>
<dbReference type="EMBL" id="FN653015">
    <property type="protein sequence ID" value="CBY20979.1"/>
    <property type="molecule type" value="Genomic_DNA"/>
</dbReference>
<gene>
    <name evidence="2" type="ORF">GSOID_T00000990001</name>
</gene>
<sequence length="336" mass="38987">MSDFEDSDESIFSDASSSYYDDIFSDEPPSLDSMDDSICDVEESFMETSSNEKDDFKHHKQEFMIPIDDKVGVEESIKAGRRTIQLETKPEILDLSLPQLEISDDIEQRSETEEDVDEDIELPTNDLDLSPPLVNEDDISNCHISPSIEKDLEPINSKIKITVGPPELPLKSILRNQTDPDKVKDQIEHLQNRLKFLRECRRERQNDEKDEKRNQNAEKPEETEYLSPRGSDKESVRAHQTANPRLTGGIYENLSESTRARLEKLKQDRKNKNAAIPAQPTPKFNYEKLEGIKNRFEGRQAKQNSGSFEMTLMQEEREEQKRRHRENLNKFERISN</sequence>
<evidence type="ECO:0000313" key="2">
    <source>
        <dbReference type="EMBL" id="CBY20979.1"/>
    </source>
</evidence>
<feature type="region of interest" description="Disordered" evidence="1">
    <location>
        <begin position="103"/>
        <end position="137"/>
    </location>
</feature>
<organism evidence="2">
    <name type="scientific">Oikopleura dioica</name>
    <name type="common">Tunicate</name>
    <dbReference type="NCBI Taxonomy" id="34765"/>
    <lineage>
        <taxon>Eukaryota</taxon>
        <taxon>Metazoa</taxon>
        <taxon>Chordata</taxon>
        <taxon>Tunicata</taxon>
        <taxon>Appendicularia</taxon>
        <taxon>Copelata</taxon>
        <taxon>Oikopleuridae</taxon>
        <taxon>Oikopleura</taxon>
    </lineage>
</organism>
<feature type="compositionally biased region" description="Acidic residues" evidence="1">
    <location>
        <begin position="112"/>
        <end position="121"/>
    </location>
</feature>
<keyword evidence="3" id="KW-1185">Reference proteome</keyword>